<dbReference type="InterPro" id="IPR024294">
    <property type="entry name" value="DUF3810"/>
</dbReference>
<name>A0A386HR16_9BACT</name>
<accession>A0A386HR16</accession>
<dbReference type="Proteomes" id="UP000266118">
    <property type="component" value="Chromosome"/>
</dbReference>
<proteinExistence type="predicted"/>
<organism evidence="2 3">
    <name type="scientific">Arachidicoccus soli</name>
    <dbReference type="NCBI Taxonomy" id="2341117"/>
    <lineage>
        <taxon>Bacteria</taxon>
        <taxon>Pseudomonadati</taxon>
        <taxon>Bacteroidota</taxon>
        <taxon>Chitinophagia</taxon>
        <taxon>Chitinophagales</taxon>
        <taxon>Chitinophagaceae</taxon>
        <taxon>Arachidicoccus</taxon>
    </lineage>
</organism>
<dbReference type="RefSeq" id="WP_119989096.1">
    <property type="nucleotide sequence ID" value="NZ_CP032489.1"/>
</dbReference>
<keyword evidence="1" id="KW-0472">Membrane</keyword>
<dbReference type="OrthoDB" id="1048788at2"/>
<protein>
    <submittedName>
        <fullName evidence="2">DUF3810 domain-containing protein</fullName>
    </submittedName>
</protein>
<gene>
    <name evidence="2" type="ORF">D6B99_12780</name>
</gene>
<dbReference type="KEGG" id="ark:D6B99_12780"/>
<dbReference type="EMBL" id="CP032489">
    <property type="protein sequence ID" value="AYD48397.1"/>
    <property type="molecule type" value="Genomic_DNA"/>
</dbReference>
<feature type="transmembrane region" description="Helical" evidence="1">
    <location>
        <begin position="95"/>
        <end position="117"/>
    </location>
</feature>
<feature type="transmembrane region" description="Helical" evidence="1">
    <location>
        <begin position="52"/>
        <end position="74"/>
    </location>
</feature>
<reference evidence="2 3" key="1">
    <citation type="submission" date="2018-09" db="EMBL/GenBank/DDBJ databases">
        <title>Arachidicoccus sp. nov., a bacterium isolated from soil.</title>
        <authorList>
            <person name="Weon H.-Y."/>
            <person name="Kwon S.-W."/>
            <person name="Lee S.A."/>
        </authorList>
    </citation>
    <scope>NUCLEOTIDE SEQUENCE [LARGE SCALE GENOMIC DNA]</scope>
    <source>
        <strain evidence="2 3">KIS59-12</strain>
    </source>
</reference>
<evidence type="ECO:0000313" key="3">
    <source>
        <dbReference type="Proteomes" id="UP000266118"/>
    </source>
</evidence>
<sequence length="362" mass="42060">MRTFFYNKKNIALICLGILCISIHLFSTNKEFVEQYYSNGLYSFIGKGLRSLTGRLLISIGDILYTLFALFLIFRLYKFFKKIFKKNFTKQYAIASIYTVLFCVFIVYFLFNILWGLNYNRLGISSQLDLKPSDNYSTQALDSLTKSLIDKTNKNRLALGKEINYPNSATIFNEAVQAYQNIEKKYPFLHYETPSIKVPVYNTLGSYLGYSGYYNPFTGEAQVNTVLPKFTLPYITCHEMAHQLGYATEDEANFTGYLAATASSDPLFKYSTYLDLFRYSNNELWFRDSSLAKENYGKLDTLVKIDVHYLRKYLQAHENPIEKGTTYLYNEYLKANQQPQGIDTYNLVTAWLIAYQKKYKTL</sequence>
<keyword evidence="1" id="KW-0812">Transmembrane</keyword>
<keyword evidence="1" id="KW-1133">Transmembrane helix</keyword>
<dbReference type="AlphaFoldDB" id="A0A386HR16"/>
<evidence type="ECO:0000256" key="1">
    <source>
        <dbReference type="SAM" id="Phobius"/>
    </source>
</evidence>
<evidence type="ECO:0000313" key="2">
    <source>
        <dbReference type="EMBL" id="AYD48397.1"/>
    </source>
</evidence>
<keyword evidence="3" id="KW-1185">Reference proteome</keyword>
<dbReference type="Pfam" id="PF12725">
    <property type="entry name" value="DUF3810"/>
    <property type="match status" value="1"/>
</dbReference>